<evidence type="ECO:0000313" key="4">
    <source>
        <dbReference type="Proteomes" id="UP000228921"/>
    </source>
</evidence>
<dbReference type="Proteomes" id="UP000228921">
    <property type="component" value="Unassembled WGS sequence"/>
</dbReference>
<protein>
    <submittedName>
        <fullName evidence="3">Uncharacterized protein</fullName>
    </submittedName>
</protein>
<dbReference type="AlphaFoldDB" id="A0A2M8P3P3"/>
<accession>A0A2M8P3P3</accession>
<feature type="region of interest" description="Disordered" evidence="1">
    <location>
        <begin position="22"/>
        <end position="49"/>
    </location>
</feature>
<keyword evidence="2" id="KW-0812">Transmembrane</keyword>
<gene>
    <name evidence="3" type="ORF">CUN51_00605</name>
</gene>
<name>A0A2M8P3P3_9CHLR</name>
<evidence type="ECO:0000256" key="1">
    <source>
        <dbReference type="SAM" id="MobiDB-lite"/>
    </source>
</evidence>
<sequence length="103" mass="11298">MAKKKSKPNISQEVLERARAELRGGTTAAAAPKPESESATAASAKAKPIVRSGSLATRRVPSKEELDHEYRYIIRDLRAMLTLAGSLFLFVIVMALFVVPRIF</sequence>
<keyword evidence="2" id="KW-1133">Transmembrane helix</keyword>
<feature type="transmembrane region" description="Helical" evidence="2">
    <location>
        <begin position="79"/>
        <end position="99"/>
    </location>
</feature>
<comment type="caution">
    <text evidence="3">The sequence shown here is derived from an EMBL/GenBank/DDBJ whole genome shotgun (WGS) entry which is preliminary data.</text>
</comment>
<evidence type="ECO:0000313" key="3">
    <source>
        <dbReference type="EMBL" id="PJF32162.1"/>
    </source>
</evidence>
<dbReference type="EMBL" id="PGTK01000001">
    <property type="protein sequence ID" value="PJF32162.1"/>
    <property type="molecule type" value="Genomic_DNA"/>
</dbReference>
<keyword evidence="2" id="KW-0472">Membrane</keyword>
<feature type="compositionally biased region" description="Low complexity" evidence="1">
    <location>
        <begin position="26"/>
        <end position="47"/>
    </location>
</feature>
<evidence type="ECO:0000256" key="2">
    <source>
        <dbReference type="SAM" id="Phobius"/>
    </source>
</evidence>
<proteinExistence type="predicted"/>
<organism evidence="3 4">
    <name type="scientific">Candidatus Thermofonsia Clade 1 bacterium</name>
    <dbReference type="NCBI Taxonomy" id="2364210"/>
    <lineage>
        <taxon>Bacteria</taxon>
        <taxon>Bacillati</taxon>
        <taxon>Chloroflexota</taxon>
        <taxon>Candidatus Thermofontia</taxon>
        <taxon>Candidatus Thermofonsia Clade 1</taxon>
    </lineage>
</organism>
<reference evidence="3 4" key="1">
    <citation type="submission" date="2017-11" db="EMBL/GenBank/DDBJ databases">
        <title>Evolution of Phototrophy in the Chloroflexi Phylum Driven by Horizontal Gene Transfer.</title>
        <authorList>
            <person name="Ward L.M."/>
            <person name="Hemp J."/>
            <person name="Shih P.M."/>
            <person name="Mcglynn S.E."/>
            <person name="Fischer W."/>
        </authorList>
    </citation>
    <scope>NUCLEOTIDE SEQUENCE [LARGE SCALE GENOMIC DNA]</scope>
    <source>
        <strain evidence="3">CP2_2F</strain>
    </source>
</reference>